<dbReference type="SUPFAM" id="SSF52540">
    <property type="entry name" value="P-loop containing nucleoside triphosphate hydrolases"/>
    <property type="match status" value="1"/>
</dbReference>
<dbReference type="InterPro" id="IPR003130">
    <property type="entry name" value="GED"/>
</dbReference>
<name>M8ATG1_AEGTA</name>
<dbReference type="InterPro" id="IPR027417">
    <property type="entry name" value="P-loop_NTPase"/>
</dbReference>
<dbReference type="FunFam" id="1.20.120.1240:FF:000010">
    <property type="entry name" value="Dynamin-related protein 5A"/>
    <property type="match status" value="1"/>
</dbReference>
<proteinExistence type="predicted"/>
<dbReference type="CDD" id="cd22157">
    <property type="entry name" value="F-box_AtFBW1-like"/>
    <property type="match status" value="1"/>
</dbReference>
<sequence>MASYVVNANAERETLTLLPQEDNMSLRWSSVESVLVDMLKEDQRPKDQLEEFGQIFGAGERCWKGFPAQGLRYGYSSSIVTRRPLVLQLHRIDGDREYAEFMHVPRKRFTDFAMVRKEIADETDRQTGHGKGISSVPIHLSIFSPNVVNLTLIDLPGLTKVAVEGQPESIVQEIENMVRAFIEKPNCIILAVSPANQDLATSDAIKISREVDPKGERTFGVLTKIDLMDKGTDAVDILEGRAYRLQFPWIGVVNRSQQDINKSVDMIAARRRERDYFANTPEYKHLAHRMGSEHLAKSLSKHLESVIKSRIPGLQSLITKTVAELETELTRLGKPIANDAGGKLYTIMEICRMFDGIYKEHLDGVRPGGEKIYHVFDNQFPVAIKRLQFDKQLSMENVRKLITEADGYQPHLIAPEQGYRRLIESCLVSIRGPAEAAVDTVHGILKELVHKAINETHELKQFPTLRVEVGNAAFESLERMRDESKKNTLKLVDMETSYLTVDFFRKLPQDVEKGGNPSHSIFDRYNDSYLRRIGTTVLAYVNMVSSTLRNSIPKSIVYCQVREAKRSLLDHFFTELGAREVLSLSRIASFESAQVLRETEQSTKACCQVSTAPQRQQALEVQRGICKMAAASIGMKTDRTKFSFQEDDVWSINSATLVGGSWTREASVKPALVPVKTLGVTYMIGSSKRKTAAAMPSRSEATKKTAEVLPSNKRKKAVISSACAPLFPDDMILEVLLRLPVKSILRFRSVCRSWAAMLPSKDFCSLHM</sequence>
<dbReference type="CDD" id="cd08771">
    <property type="entry name" value="DLP_1"/>
    <property type="match status" value="1"/>
</dbReference>
<dbReference type="PANTHER" id="PTHR11566:SF159">
    <property type="entry name" value="PHRAGMOPLASTIN DRP1A"/>
    <property type="match status" value="1"/>
</dbReference>
<dbReference type="Pfam" id="PF00646">
    <property type="entry name" value="F-box"/>
    <property type="match status" value="1"/>
</dbReference>
<dbReference type="GO" id="GO:0016020">
    <property type="term" value="C:membrane"/>
    <property type="evidence" value="ECO:0007669"/>
    <property type="project" value="TreeGrafter"/>
</dbReference>
<dbReference type="Pfam" id="PF00350">
    <property type="entry name" value="Dynamin_N"/>
    <property type="match status" value="1"/>
</dbReference>
<dbReference type="PROSITE" id="PS51718">
    <property type="entry name" value="G_DYNAMIN_2"/>
    <property type="match status" value="1"/>
</dbReference>
<dbReference type="InterPro" id="IPR020850">
    <property type="entry name" value="GED_dom"/>
</dbReference>
<reference evidence="3" key="1">
    <citation type="submission" date="2015-06" db="UniProtKB">
        <authorList>
            <consortium name="EnsemblPlants"/>
        </authorList>
    </citation>
    <scope>IDENTIFICATION</scope>
</reference>
<dbReference type="Gene3D" id="1.20.1280.50">
    <property type="match status" value="1"/>
</dbReference>
<dbReference type="GO" id="GO:0005525">
    <property type="term" value="F:GTP binding"/>
    <property type="evidence" value="ECO:0007669"/>
    <property type="project" value="InterPro"/>
</dbReference>
<dbReference type="InterPro" id="IPR045063">
    <property type="entry name" value="Dynamin_N"/>
</dbReference>
<protein>
    <submittedName>
        <fullName evidence="3">Dynamin-related protein 5A</fullName>
    </submittedName>
</protein>
<dbReference type="SMART" id="SM00256">
    <property type="entry name" value="FBOX"/>
    <property type="match status" value="1"/>
</dbReference>
<dbReference type="PROSITE" id="PS51388">
    <property type="entry name" value="GED"/>
    <property type="match status" value="1"/>
</dbReference>
<dbReference type="AlphaFoldDB" id="M8ATG1"/>
<dbReference type="Pfam" id="PF01031">
    <property type="entry name" value="Dynamin_M"/>
    <property type="match status" value="1"/>
</dbReference>
<dbReference type="GO" id="GO:0008017">
    <property type="term" value="F:microtubule binding"/>
    <property type="evidence" value="ECO:0007669"/>
    <property type="project" value="TreeGrafter"/>
</dbReference>
<dbReference type="InterPro" id="IPR001810">
    <property type="entry name" value="F-box_dom"/>
</dbReference>
<dbReference type="InterPro" id="IPR000375">
    <property type="entry name" value="Dynamin_stalk"/>
</dbReference>
<dbReference type="PANTHER" id="PTHR11566">
    <property type="entry name" value="DYNAMIN"/>
    <property type="match status" value="1"/>
</dbReference>
<dbReference type="InterPro" id="IPR022812">
    <property type="entry name" value="Dynamin"/>
</dbReference>
<dbReference type="SUPFAM" id="SSF81383">
    <property type="entry name" value="F-box domain"/>
    <property type="match status" value="1"/>
</dbReference>
<evidence type="ECO:0000313" key="3">
    <source>
        <dbReference type="EnsemblPlants" id="EMT04990"/>
    </source>
</evidence>
<dbReference type="SMART" id="SM00053">
    <property type="entry name" value="DYNc"/>
    <property type="match status" value="1"/>
</dbReference>
<dbReference type="InterPro" id="IPR030381">
    <property type="entry name" value="G_DYNAMIN_dom"/>
</dbReference>
<organism evidence="3">
    <name type="scientific">Aegilops tauschii</name>
    <name type="common">Tausch's goatgrass</name>
    <name type="synonym">Aegilops squarrosa</name>
    <dbReference type="NCBI Taxonomy" id="37682"/>
    <lineage>
        <taxon>Eukaryota</taxon>
        <taxon>Viridiplantae</taxon>
        <taxon>Streptophyta</taxon>
        <taxon>Embryophyta</taxon>
        <taxon>Tracheophyta</taxon>
        <taxon>Spermatophyta</taxon>
        <taxon>Magnoliopsida</taxon>
        <taxon>Liliopsida</taxon>
        <taxon>Poales</taxon>
        <taxon>Poaceae</taxon>
        <taxon>BOP clade</taxon>
        <taxon>Pooideae</taxon>
        <taxon>Triticodae</taxon>
        <taxon>Triticeae</taxon>
        <taxon>Triticinae</taxon>
        <taxon>Aegilops</taxon>
    </lineage>
</organism>
<accession>M8ATG1</accession>
<dbReference type="PRINTS" id="PR00195">
    <property type="entry name" value="DYNAMIN"/>
</dbReference>
<dbReference type="Gene3D" id="3.40.50.300">
    <property type="entry name" value="P-loop containing nucleotide triphosphate hydrolases"/>
    <property type="match status" value="1"/>
</dbReference>
<keyword evidence="2" id="KW-0342">GTP-binding</keyword>
<evidence type="ECO:0000256" key="1">
    <source>
        <dbReference type="ARBA" id="ARBA00022741"/>
    </source>
</evidence>
<dbReference type="InterPro" id="IPR036047">
    <property type="entry name" value="F-box-like_dom_sf"/>
</dbReference>
<evidence type="ECO:0000256" key="2">
    <source>
        <dbReference type="ARBA" id="ARBA00023134"/>
    </source>
</evidence>
<dbReference type="GO" id="GO:0005874">
    <property type="term" value="C:microtubule"/>
    <property type="evidence" value="ECO:0007669"/>
    <property type="project" value="TreeGrafter"/>
</dbReference>
<dbReference type="Pfam" id="PF02212">
    <property type="entry name" value="GED"/>
    <property type="match status" value="1"/>
</dbReference>
<dbReference type="InterPro" id="IPR001401">
    <property type="entry name" value="Dynamin_GTPase"/>
</dbReference>
<keyword evidence="1" id="KW-0547">Nucleotide-binding</keyword>
<dbReference type="GO" id="GO:0005737">
    <property type="term" value="C:cytoplasm"/>
    <property type="evidence" value="ECO:0007669"/>
    <property type="project" value="TreeGrafter"/>
</dbReference>
<dbReference type="Gene3D" id="1.20.120.1240">
    <property type="entry name" value="Dynamin, middle domain"/>
    <property type="match status" value="1"/>
</dbReference>
<dbReference type="GO" id="GO:0003924">
    <property type="term" value="F:GTPase activity"/>
    <property type="evidence" value="ECO:0007669"/>
    <property type="project" value="InterPro"/>
</dbReference>
<dbReference type="EnsemblPlants" id="EMT04990">
    <property type="protein sequence ID" value="EMT04990"/>
    <property type="gene ID" value="F775_03809"/>
</dbReference>
<dbReference type="SMART" id="SM00302">
    <property type="entry name" value="GED"/>
    <property type="match status" value="1"/>
</dbReference>